<dbReference type="EMBL" id="MRCG01000008">
    <property type="protein sequence ID" value="OKH47696.1"/>
    <property type="molecule type" value="Genomic_DNA"/>
</dbReference>
<dbReference type="Gene3D" id="2.40.128.200">
    <property type="match status" value="1"/>
</dbReference>
<keyword evidence="4" id="KW-0449">Lipoprotein</keyword>
<dbReference type="SUPFAM" id="SSF141488">
    <property type="entry name" value="YdhA-like"/>
    <property type="match status" value="1"/>
</dbReference>
<evidence type="ECO:0000256" key="5">
    <source>
        <dbReference type="SAM" id="SignalP"/>
    </source>
</evidence>
<gene>
    <name evidence="7" type="ORF">NIES30_11955</name>
</gene>
<feature type="signal peptide" evidence="5">
    <location>
        <begin position="1"/>
        <end position="26"/>
    </location>
</feature>
<keyword evidence="2" id="KW-0472">Membrane</keyword>
<dbReference type="PROSITE" id="PS51257">
    <property type="entry name" value="PROKAR_LIPOPROTEIN"/>
    <property type="match status" value="1"/>
</dbReference>
<dbReference type="InterPro" id="IPR018660">
    <property type="entry name" value="MliC"/>
</dbReference>
<evidence type="ECO:0000259" key="6">
    <source>
        <dbReference type="Pfam" id="PF09864"/>
    </source>
</evidence>
<evidence type="ECO:0000256" key="2">
    <source>
        <dbReference type="ARBA" id="ARBA00023136"/>
    </source>
</evidence>
<evidence type="ECO:0000256" key="1">
    <source>
        <dbReference type="ARBA" id="ARBA00022729"/>
    </source>
</evidence>
<protein>
    <recommendedName>
        <fullName evidence="6">C-type lysozyme inhibitor domain-containing protein</fullName>
    </recommendedName>
</protein>
<dbReference type="AlphaFoldDB" id="A0A1U7J4S6"/>
<proteinExistence type="predicted"/>
<feature type="domain" description="C-type lysozyme inhibitor" evidence="6">
    <location>
        <begin position="50"/>
        <end position="112"/>
    </location>
</feature>
<keyword evidence="1 5" id="KW-0732">Signal</keyword>
<accession>A0A1U7J4S6</accession>
<dbReference type="InterPro" id="IPR036328">
    <property type="entry name" value="MliC_sf"/>
</dbReference>
<keyword evidence="3" id="KW-0564">Palmitate</keyword>
<keyword evidence="8" id="KW-1185">Reference proteome</keyword>
<evidence type="ECO:0000313" key="7">
    <source>
        <dbReference type="EMBL" id="OKH47696.1"/>
    </source>
</evidence>
<comment type="caution">
    <text evidence="7">The sequence shown here is derived from an EMBL/GenBank/DDBJ whole genome shotgun (WGS) entry which is preliminary data.</text>
</comment>
<evidence type="ECO:0000256" key="3">
    <source>
        <dbReference type="ARBA" id="ARBA00023139"/>
    </source>
</evidence>
<sequence length="122" mass="12487">MQAPLKAAAVAIALVGLTLVGCTAPSSDNPVGDTPTAPDEPLIADGPVVFECPDGEIITAQFSEANTAVVTLPDQEPIRLPATVAASGARYSDGNTTFWNKGNEAMVEVNGTVVFSGCQAQR</sequence>
<feature type="chain" id="PRO_5013182807" description="C-type lysozyme inhibitor domain-containing protein" evidence="5">
    <location>
        <begin position="27"/>
        <end position="122"/>
    </location>
</feature>
<evidence type="ECO:0000256" key="4">
    <source>
        <dbReference type="ARBA" id="ARBA00023288"/>
    </source>
</evidence>
<organism evidence="7 8">
    <name type="scientific">Phormidium tenue NIES-30</name>
    <dbReference type="NCBI Taxonomy" id="549789"/>
    <lineage>
        <taxon>Bacteria</taxon>
        <taxon>Bacillati</taxon>
        <taxon>Cyanobacteriota</taxon>
        <taxon>Cyanophyceae</taxon>
        <taxon>Oscillatoriophycideae</taxon>
        <taxon>Oscillatoriales</taxon>
        <taxon>Oscillatoriaceae</taxon>
        <taxon>Phormidium</taxon>
    </lineage>
</organism>
<dbReference type="Pfam" id="PF09864">
    <property type="entry name" value="MliC"/>
    <property type="match status" value="1"/>
</dbReference>
<dbReference type="Proteomes" id="UP000185557">
    <property type="component" value="Unassembled WGS sequence"/>
</dbReference>
<dbReference type="OrthoDB" id="5588236at2"/>
<name>A0A1U7J4S6_9CYAN</name>
<dbReference type="RefSeq" id="WP_073608655.1">
    <property type="nucleotide sequence ID" value="NZ_MRCG01000008.1"/>
</dbReference>
<evidence type="ECO:0000313" key="8">
    <source>
        <dbReference type="Proteomes" id="UP000185557"/>
    </source>
</evidence>
<reference evidence="7 8" key="1">
    <citation type="submission" date="2016-11" db="EMBL/GenBank/DDBJ databases">
        <title>Draft Genome Sequences of Nine Cyanobacterial Strains from Diverse Habitats.</title>
        <authorList>
            <person name="Zhu T."/>
            <person name="Hou S."/>
            <person name="Lu X."/>
            <person name="Hess W.R."/>
        </authorList>
    </citation>
    <scope>NUCLEOTIDE SEQUENCE [LARGE SCALE GENOMIC DNA]</scope>
    <source>
        <strain evidence="7 8">NIES-30</strain>
    </source>
</reference>